<dbReference type="AlphaFoldDB" id="A0A0G0WB44"/>
<protein>
    <submittedName>
        <fullName evidence="2">Uncharacterized protein</fullName>
    </submittedName>
</protein>
<dbReference type="Proteomes" id="UP000033869">
    <property type="component" value="Unassembled WGS sequence"/>
</dbReference>
<sequence length="315" mass="35388">MKLSRFFCFVFVVHSRKTKIAAFVVAALVVALISFGALQTNKNTVKEKKVVASTPKEVTQTTVHCSDPGPNGEIKDWEKEGMPGPGVCNYFVLYGITKHLDVYDFYALMASKQKYDNFAVIELNDQGLADGVPPDAEDLEWRVPRKVRVVAYPDLESYTGPEVGGRLYRLNPKVADTSEGEWLLEICEEGLAVAYVLVKGKTIPEPETQTVKVKYDYVKKPFIEEGSYEGAEGWNIQFKGRTAIITKSVGLVPTCLEATHRVIYYTPPPESKRSKKMYVVLAKGRYHLGKKLTKTKYIVVTGDKYSLPWEKAEVR</sequence>
<keyword evidence="1" id="KW-1133">Transmembrane helix</keyword>
<feature type="transmembrane region" description="Helical" evidence="1">
    <location>
        <begin position="20"/>
        <end position="38"/>
    </location>
</feature>
<organism evidence="2 3">
    <name type="scientific">candidate division CPR2 bacterium GW2011_GWC1_41_48</name>
    <dbReference type="NCBI Taxonomy" id="1618344"/>
    <lineage>
        <taxon>Bacteria</taxon>
        <taxon>Bacteria division CPR2</taxon>
    </lineage>
</organism>
<proteinExistence type="predicted"/>
<keyword evidence="1" id="KW-0472">Membrane</keyword>
<name>A0A0G0WB44_UNCC2</name>
<dbReference type="EMBL" id="LCBL01000002">
    <property type="protein sequence ID" value="KKS09292.1"/>
    <property type="molecule type" value="Genomic_DNA"/>
</dbReference>
<comment type="caution">
    <text evidence="2">The sequence shown here is derived from an EMBL/GenBank/DDBJ whole genome shotgun (WGS) entry which is preliminary data.</text>
</comment>
<accession>A0A0G0WB44</accession>
<evidence type="ECO:0000313" key="2">
    <source>
        <dbReference type="EMBL" id="KKS09292.1"/>
    </source>
</evidence>
<keyword evidence="1" id="KW-0812">Transmembrane</keyword>
<evidence type="ECO:0000313" key="3">
    <source>
        <dbReference type="Proteomes" id="UP000033869"/>
    </source>
</evidence>
<evidence type="ECO:0000256" key="1">
    <source>
        <dbReference type="SAM" id="Phobius"/>
    </source>
</evidence>
<reference evidence="2 3" key="1">
    <citation type="journal article" date="2015" name="Nature">
        <title>rRNA introns, odd ribosomes, and small enigmatic genomes across a large radiation of phyla.</title>
        <authorList>
            <person name="Brown C.T."/>
            <person name="Hug L.A."/>
            <person name="Thomas B.C."/>
            <person name="Sharon I."/>
            <person name="Castelle C.J."/>
            <person name="Singh A."/>
            <person name="Wilkins M.J."/>
            <person name="Williams K.H."/>
            <person name="Banfield J.F."/>
        </authorList>
    </citation>
    <scope>NUCLEOTIDE SEQUENCE [LARGE SCALE GENOMIC DNA]</scope>
</reference>
<gene>
    <name evidence="2" type="ORF">UU65_C0002G0070</name>
</gene>